<keyword evidence="1" id="KW-0695">RNA-directed DNA polymerase</keyword>
<dbReference type="GO" id="GO:0003964">
    <property type="term" value="F:RNA-directed DNA polymerase activity"/>
    <property type="evidence" value="ECO:0007669"/>
    <property type="project" value="UniProtKB-KW"/>
</dbReference>
<evidence type="ECO:0000313" key="2">
    <source>
        <dbReference type="Proteomes" id="UP000325315"/>
    </source>
</evidence>
<dbReference type="Proteomes" id="UP000325315">
    <property type="component" value="Unassembled WGS sequence"/>
</dbReference>
<organism evidence="1 2">
    <name type="scientific">Gossypium australe</name>
    <dbReference type="NCBI Taxonomy" id="47621"/>
    <lineage>
        <taxon>Eukaryota</taxon>
        <taxon>Viridiplantae</taxon>
        <taxon>Streptophyta</taxon>
        <taxon>Embryophyta</taxon>
        <taxon>Tracheophyta</taxon>
        <taxon>Spermatophyta</taxon>
        <taxon>Magnoliopsida</taxon>
        <taxon>eudicotyledons</taxon>
        <taxon>Gunneridae</taxon>
        <taxon>Pentapetalae</taxon>
        <taxon>rosids</taxon>
        <taxon>malvids</taxon>
        <taxon>Malvales</taxon>
        <taxon>Malvaceae</taxon>
        <taxon>Malvoideae</taxon>
        <taxon>Gossypium</taxon>
    </lineage>
</organism>
<evidence type="ECO:0000313" key="1">
    <source>
        <dbReference type="EMBL" id="KAA3469356.1"/>
    </source>
</evidence>
<dbReference type="AlphaFoldDB" id="A0A5B6VJU3"/>
<protein>
    <submittedName>
        <fullName evidence="1">Reverse transcriptase</fullName>
    </submittedName>
</protein>
<reference evidence="2" key="1">
    <citation type="journal article" date="2019" name="Plant Biotechnol. J.">
        <title>Genome sequencing of the Australian wild diploid species Gossypium australe highlights disease resistance and delayed gland morphogenesis.</title>
        <authorList>
            <person name="Cai Y."/>
            <person name="Cai X."/>
            <person name="Wang Q."/>
            <person name="Wang P."/>
            <person name="Zhang Y."/>
            <person name="Cai C."/>
            <person name="Xu Y."/>
            <person name="Wang K."/>
            <person name="Zhou Z."/>
            <person name="Wang C."/>
            <person name="Geng S."/>
            <person name="Li B."/>
            <person name="Dong Q."/>
            <person name="Hou Y."/>
            <person name="Wang H."/>
            <person name="Ai P."/>
            <person name="Liu Z."/>
            <person name="Yi F."/>
            <person name="Sun M."/>
            <person name="An G."/>
            <person name="Cheng J."/>
            <person name="Zhang Y."/>
            <person name="Shi Q."/>
            <person name="Xie Y."/>
            <person name="Shi X."/>
            <person name="Chang Y."/>
            <person name="Huang F."/>
            <person name="Chen Y."/>
            <person name="Hong S."/>
            <person name="Mi L."/>
            <person name="Sun Q."/>
            <person name="Zhang L."/>
            <person name="Zhou B."/>
            <person name="Peng R."/>
            <person name="Zhang X."/>
            <person name="Liu F."/>
        </authorList>
    </citation>
    <scope>NUCLEOTIDE SEQUENCE [LARGE SCALE GENOMIC DNA]</scope>
    <source>
        <strain evidence="2">cv. PA1801</strain>
    </source>
</reference>
<sequence>MEPCISQMMNEDLEKDRGEDGLGAIFYQRFWHIVGKEVADFCIEMLHGLHNIAEINSTRIILIPKVSSPRFMTHFGLISLCT</sequence>
<dbReference type="EMBL" id="SMMG02000006">
    <property type="protein sequence ID" value="KAA3469356.1"/>
    <property type="molecule type" value="Genomic_DNA"/>
</dbReference>
<keyword evidence="1" id="KW-0548">Nucleotidyltransferase</keyword>
<proteinExistence type="predicted"/>
<keyword evidence="2" id="KW-1185">Reference proteome</keyword>
<comment type="caution">
    <text evidence="1">The sequence shown here is derived from an EMBL/GenBank/DDBJ whole genome shotgun (WGS) entry which is preliminary data.</text>
</comment>
<name>A0A5B6VJU3_9ROSI</name>
<dbReference type="OrthoDB" id="998851at2759"/>
<gene>
    <name evidence="1" type="ORF">EPI10_015153</name>
</gene>
<accession>A0A5B6VJU3</accession>
<keyword evidence="1" id="KW-0808">Transferase</keyword>